<feature type="domain" description="CTP synthase N-terminal" evidence="16">
    <location>
        <begin position="3"/>
        <end position="259"/>
    </location>
</feature>
<dbReference type="Pfam" id="PF06418">
    <property type="entry name" value="CTP_synth_N"/>
    <property type="match status" value="1"/>
</dbReference>
<evidence type="ECO:0000256" key="6">
    <source>
        <dbReference type="ARBA" id="ARBA00022679"/>
    </source>
</evidence>
<dbReference type="PROSITE" id="PS51273">
    <property type="entry name" value="GATASE_TYPE_1"/>
    <property type="match status" value="1"/>
</dbReference>
<feature type="transmembrane region" description="Helical" evidence="14">
    <location>
        <begin position="550"/>
        <end position="569"/>
    </location>
</feature>
<evidence type="ECO:0000259" key="16">
    <source>
        <dbReference type="Pfam" id="PF06418"/>
    </source>
</evidence>
<dbReference type="AlphaFoldDB" id="A0A9N8VY77"/>
<evidence type="ECO:0000256" key="10">
    <source>
        <dbReference type="ARBA" id="ARBA00022975"/>
    </source>
</evidence>
<dbReference type="GO" id="GO:0016020">
    <property type="term" value="C:membrane"/>
    <property type="evidence" value="ECO:0007669"/>
    <property type="project" value="InterPro"/>
</dbReference>
<dbReference type="OrthoDB" id="1739076at2759"/>
<evidence type="ECO:0000256" key="5">
    <source>
        <dbReference type="ARBA" id="ARBA00022676"/>
    </source>
</evidence>
<feature type="region of interest" description="Disordered" evidence="13">
    <location>
        <begin position="802"/>
        <end position="822"/>
    </location>
</feature>
<keyword evidence="14" id="KW-0472">Membrane</keyword>
<evidence type="ECO:0000256" key="11">
    <source>
        <dbReference type="ARBA" id="ARBA00047781"/>
    </source>
</evidence>
<reference evidence="17" key="1">
    <citation type="submission" date="2021-06" db="EMBL/GenBank/DDBJ databases">
        <authorList>
            <person name="Kallberg Y."/>
            <person name="Tangrot J."/>
            <person name="Rosling A."/>
        </authorList>
    </citation>
    <scope>NUCLEOTIDE SEQUENCE</scope>
    <source>
        <strain evidence="17">MT106</strain>
    </source>
</reference>
<comment type="similarity">
    <text evidence="3 12">Belongs to the CTP synthase family.</text>
</comment>
<dbReference type="InterPro" id="IPR004468">
    <property type="entry name" value="CTP_synthase"/>
</dbReference>
<dbReference type="InterPro" id="IPR029044">
    <property type="entry name" value="Nucleotide-diphossugar_trans"/>
</dbReference>
<name>A0A9N8VY77_9GLOM</name>
<evidence type="ECO:0000256" key="9">
    <source>
        <dbReference type="ARBA" id="ARBA00022962"/>
    </source>
</evidence>
<evidence type="ECO:0000256" key="14">
    <source>
        <dbReference type="SAM" id="Phobius"/>
    </source>
</evidence>
<dbReference type="NCBIfam" id="NF003792">
    <property type="entry name" value="PRK05380.1"/>
    <property type="match status" value="1"/>
</dbReference>
<evidence type="ECO:0000256" key="13">
    <source>
        <dbReference type="SAM" id="MobiDB-lite"/>
    </source>
</evidence>
<evidence type="ECO:0000313" key="17">
    <source>
        <dbReference type="EMBL" id="CAG8465184.1"/>
    </source>
</evidence>
<dbReference type="InterPro" id="IPR033828">
    <property type="entry name" value="GATase1_CTP_Synthase"/>
</dbReference>
<evidence type="ECO:0000256" key="4">
    <source>
        <dbReference type="ARBA" id="ARBA00022598"/>
    </source>
</evidence>
<evidence type="ECO:0000256" key="8">
    <source>
        <dbReference type="ARBA" id="ARBA00022840"/>
    </source>
</evidence>
<evidence type="ECO:0000256" key="7">
    <source>
        <dbReference type="ARBA" id="ARBA00022741"/>
    </source>
</evidence>
<dbReference type="CDD" id="cd01746">
    <property type="entry name" value="GATase1_CTP_Synthase"/>
    <property type="match status" value="1"/>
</dbReference>
<dbReference type="EC" id="6.3.4.2" evidence="12"/>
<dbReference type="Pfam" id="PF00117">
    <property type="entry name" value="GATase"/>
    <property type="match status" value="1"/>
</dbReference>
<dbReference type="Gene3D" id="3.90.550.10">
    <property type="entry name" value="Spore Coat Polysaccharide Biosynthesis Protein SpsA, Chain A"/>
    <property type="match status" value="1"/>
</dbReference>
<dbReference type="GO" id="GO:0005737">
    <property type="term" value="C:cytoplasm"/>
    <property type="evidence" value="ECO:0007669"/>
    <property type="project" value="TreeGrafter"/>
</dbReference>
<gene>
    <name evidence="17" type="ORF">AGERDE_LOCUS2457</name>
</gene>
<dbReference type="SUPFAM" id="SSF52540">
    <property type="entry name" value="P-loop containing nucleoside triphosphate hydrolases"/>
    <property type="match status" value="1"/>
</dbReference>
<sequence length="822" mass="93409">MTKYIFFTYGIIAGYQKGLLASSTALLLKSLGLKVTAARIDPFIQLDGRNLDPGYTFLLKNGGIAVEELGNYERFLDTDLDMSQYITTGQVLNGLIEKERAGEFLGRTVMLVGDGTDRMQELIENAGIGADICVFELGAEIDLPDTQTWLEAIDEFQTKVGIENVAFVHVVPLLALPDSSVASITKPASDSHRSLITNGITPDLIACICSGELDEDTREKICFEPSKVIPVYTVPTSYHLPLLLERESVLEYLTRRLRLDLIDIDPKRLAIENESLERWKNIVSDYDNATKFVTIAIVGKFKNQNDLHHSITQALEHASIACGRKLILKWIEATRLVPNNEINTPDQYREAWETLFSANGILVPDGFAHYGIDGILMAVRSARERGIPFLGISLGFLASVIEFARNVCGLTDANSEEFDKTAPHKIFIKDNEVFGLHHTNFLDVSECWSKIRRLYEISNNPQSDIKIISERHHHRYKLNIEYLQYFEDAGLIFVGRNETGERMEIFELKDHPFYAGTQFHPEYKSRPLNPSPAQQYNNKLIKMAAIGRRIPFVLTILLLFLLFTAFFLTHPPYRFHQSRINTWLGPSVAIVVLVDRNDTSSLVTREETIENKRKYAEKFEYVLVVKNMKEQARAPTWAKIPALLETMEEYPSVDWLWWIDASAMITNSSFPITTNILRYIDSTHYDDRQLLIGYDCFGINTGSFLIRNSPWSRKFLRTVYGPKFLEYDNEESVVQKLIDDEAIEVAEKRALNSLPPNTCDKKVKNIERYTWHKGDFVINLSGCGGKSGLDCDKITRDVWRHMSTESSSNQDHSPSSSSKAQH</sequence>
<dbReference type="Gene3D" id="3.40.50.300">
    <property type="entry name" value="P-loop containing nucleotide triphosphate hydrolases"/>
    <property type="match status" value="1"/>
</dbReference>
<dbReference type="SUPFAM" id="SSF52317">
    <property type="entry name" value="Class I glutamine amidotransferase-like"/>
    <property type="match status" value="1"/>
</dbReference>
<dbReference type="PANTHER" id="PTHR11550">
    <property type="entry name" value="CTP SYNTHASE"/>
    <property type="match status" value="1"/>
</dbReference>
<keyword evidence="4 12" id="KW-0436">Ligase</keyword>
<comment type="caution">
    <text evidence="17">The sequence shown here is derived from an EMBL/GenBank/DDBJ whole genome shotgun (WGS) entry which is preliminary data.</text>
</comment>
<evidence type="ECO:0000313" key="18">
    <source>
        <dbReference type="Proteomes" id="UP000789831"/>
    </source>
</evidence>
<comment type="similarity">
    <text evidence="2">Belongs to the glycosyltransferase 34 family.</text>
</comment>
<keyword evidence="7 12" id="KW-0547">Nucleotide-binding</keyword>
<dbReference type="GO" id="GO:0016757">
    <property type="term" value="F:glycosyltransferase activity"/>
    <property type="evidence" value="ECO:0007669"/>
    <property type="project" value="UniProtKB-KW"/>
</dbReference>
<dbReference type="Proteomes" id="UP000789831">
    <property type="component" value="Unassembled WGS sequence"/>
</dbReference>
<evidence type="ECO:0000259" key="15">
    <source>
        <dbReference type="Pfam" id="PF00117"/>
    </source>
</evidence>
<dbReference type="EMBL" id="CAJVPL010000206">
    <property type="protein sequence ID" value="CAG8465184.1"/>
    <property type="molecule type" value="Genomic_DNA"/>
</dbReference>
<dbReference type="GO" id="GO:0019856">
    <property type="term" value="P:pyrimidine nucleobase biosynthetic process"/>
    <property type="evidence" value="ECO:0007669"/>
    <property type="project" value="TreeGrafter"/>
</dbReference>
<keyword evidence="5" id="KW-0328">Glycosyltransferase</keyword>
<comment type="catalytic activity">
    <reaction evidence="11 12">
        <text>UTP + L-glutamine + ATP + H2O = CTP + L-glutamate + ADP + phosphate + 2 H(+)</text>
        <dbReference type="Rhea" id="RHEA:26426"/>
        <dbReference type="ChEBI" id="CHEBI:15377"/>
        <dbReference type="ChEBI" id="CHEBI:15378"/>
        <dbReference type="ChEBI" id="CHEBI:29985"/>
        <dbReference type="ChEBI" id="CHEBI:30616"/>
        <dbReference type="ChEBI" id="CHEBI:37563"/>
        <dbReference type="ChEBI" id="CHEBI:43474"/>
        <dbReference type="ChEBI" id="CHEBI:46398"/>
        <dbReference type="ChEBI" id="CHEBI:58359"/>
        <dbReference type="ChEBI" id="CHEBI:456216"/>
        <dbReference type="EC" id="6.3.4.2"/>
    </reaction>
</comment>
<keyword evidence="10 12" id="KW-0665">Pyrimidine biosynthesis</keyword>
<keyword evidence="8 12" id="KW-0067">ATP-binding</keyword>
<keyword evidence="18" id="KW-1185">Reference proteome</keyword>
<keyword evidence="14" id="KW-1133">Transmembrane helix</keyword>
<proteinExistence type="inferred from homology"/>
<evidence type="ECO:0000256" key="2">
    <source>
        <dbReference type="ARBA" id="ARBA00005664"/>
    </source>
</evidence>
<keyword evidence="14" id="KW-0812">Transmembrane</keyword>
<keyword evidence="6" id="KW-0808">Transferase</keyword>
<feature type="compositionally biased region" description="Low complexity" evidence="13">
    <location>
        <begin position="806"/>
        <end position="822"/>
    </location>
</feature>
<dbReference type="GO" id="GO:0042802">
    <property type="term" value="F:identical protein binding"/>
    <property type="evidence" value="ECO:0007669"/>
    <property type="project" value="TreeGrafter"/>
</dbReference>
<evidence type="ECO:0000256" key="3">
    <source>
        <dbReference type="ARBA" id="ARBA00007533"/>
    </source>
</evidence>
<dbReference type="Pfam" id="PF05637">
    <property type="entry name" value="Glyco_transf_34"/>
    <property type="match status" value="1"/>
</dbReference>
<dbReference type="InterPro" id="IPR017456">
    <property type="entry name" value="CTP_synthase_N"/>
</dbReference>
<evidence type="ECO:0000256" key="12">
    <source>
        <dbReference type="RuleBase" id="RU810713"/>
    </source>
</evidence>
<feature type="domain" description="Glutamine amidotransferase" evidence="15">
    <location>
        <begin position="306"/>
        <end position="534"/>
    </location>
</feature>
<evidence type="ECO:0000256" key="1">
    <source>
        <dbReference type="ARBA" id="ARBA00005171"/>
    </source>
</evidence>
<protein>
    <recommendedName>
        <fullName evidence="12">CTP synthase</fullName>
        <ecNumber evidence="12">6.3.4.2</ecNumber>
    </recommendedName>
    <alternativeName>
        <fullName evidence="12">UTP--ammonia ligase</fullName>
    </alternativeName>
</protein>
<dbReference type="InterPro" id="IPR027417">
    <property type="entry name" value="P-loop_NTPase"/>
</dbReference>
<dbReference type="InterPro" id="IPR029062">
    <property type="entry name" value="Class_I_gatase-like"/>
</dbReference>
<dbReference type="Gene3D" id="3.40.50.880">
    <property type="match status" value="1"/>
</dbReference>
<accession>A0A9N8VY77</accession>
<dbReference type="GO" id="GO:0005524">
    <property type="term" value="F:ATP binding"/>
    <property type="evidence" value="ECO:0007669"/>
    <property type="project" value="UniProtKB-KW"/>
</dbReference>
<comment type="pathway">
    <text evidence="1 12">Pyrimidine metabolism; CTP biosynthesis via de novo pathway; CTP from UDP: step 2/2.</text>
</comment>
<dbReference type="GO" id="GO:0097268">
    <property type="term" value="C:cytoophidium"/>
    <property type="evidence" value="ECO:0007669"/>
    <property type="project" value="TreeGrafter"/>
</dbReference>
<comment type="function">
    <text evidence="12">Catalyzes the ATP-dependent amination of UTP to CTP with either L-glutamine or ammonia as the source of nitrogen.</text>
</comment>
<dbReference type="InterPro" id="IPR008630">
    <property type="entry name" value="Glyco_trans_34"/>
</dbReference>
<keyword evidence="9 12" id="KW-0315">Glutamine amidotransferase</keyword>
<dbReference type="InterPro" id="IPR017926">
    <property type="entry name" value="GATASE"/>
</dbReference>
<dbReference type="GO" id="GO:0003883">
    <property type="term" value="F:CTP synthase activity"/>
    <property type="evidence" value="ECO:0007669"/>
    <property type="project" value="UniProtKB-UniRule"/>
</dbReference>
<organism evidence="17 18">
    <name type="scientific">Ambispora gerdemannii</name>
    <dbReference type="NCBI Taxonomy" id="144530"/>
    <lineage>
        <taxon>Eukaryota</taxon>
        <taxon>Fungi</taxon>
        <taxon>Fungi incertae sedis</taxon>
        <taxon>Mucoromycota</taxon>
        <taxon>Glomeromycotina</taxon>
        <taxon>Glomeromycetes</taxon>
        <taxon>Archaeosporales</taxon>
        <taxon>Ambisporaceae</taxon>
        <taxon>Ambispora</taxon>
    </lineage>
</organism>
<dbReference type="PANTHER" id="PTHR11550:SF0">
    <property type="entry name" value="CTP SYNTHASE-RELATED"/>
    <property type="match status" value="1"/>
</dbReference>
<dbReference type="GO" id="GO:0044210">
    <property type="term" value="P:'de novo' CTP biosynthetic process"/>
    <property type="evidence" value="ECO:0007669"/>
    <property type="project" value="UniProtKB-UniRule"/>
</dbReference>